<dbReference type="Proteomes" id="UP000193247">
    <property type="component" value="Unassembled WGS sequence"/>
</dbReference>
<dbReference type="PANTHER" id="PTHR43877">
    <property type="entry name" value="AMINOALKYLPHOSPHONATE N-ACETYLTRANSFERASE-RELATED-RELATED"/>
    <property type="match status" value="1"/>
</dbReference>
<dbReference type="InterPro" id="IPR016181">
    <property type="entry name" value="Acyl_CoA_acyltransferase"/>
</dbReference>
<evidence type="ECO:0000313" key="4">
    <source>
        <dbReference type="EMBL" id="OSC42269.1"/>
    </source>
</evidence>
<dbReference type="RefSeq" id="WP_085323855.1">
    <property type="nucleotide sequence ID" value="NZ_NCXP01000003.1"/>
</dbReference>
<evidence type="ECO:0000259" key="3">
    <source>
        <dbReference type="PROSITE" id="PS51186"/>
    </source>
</evidence>
<keyword evidence="2" id="KW-0012">Acyltransferase</keyword>
<name>A0A1X2LYN7_9MYCO</name>
<dbReference type="AlphaFoldDB" id="A0A1X2LYN7"/>
<evidence type="ECO:0000256" key="2">
    <source>
        <dbReference type="ARBA" id="ARBA00023315"/>
    </source>
</evidence>
<evidence type="ECO:0000256" key="1">
    <source>
        <dbReference type="ARBA" id="ARBA00022679"/>
    </source>
</evidence>
<sequence>MTCGVVSGGARVKSSDIRIREAKPGDFAKVAEMHYPIWRQSWSGILEAHLLDMLGPPNRWITEFYPQALNRRGWSMWIAESGGKTLGMTMFGPDVADPNHIQIDALYIAEECQRHGLGGRLLNQAVRSNPSDNVILWCAEKNGKARRFYEKKNFQVDGRTFTWKPLPGVNVDHVGYTLYRSARPG</sequence>
<evidence type="ECO:0000313" key="5">
    <source>
        <dbReference type="Proteomes" id="UP000193247"/>
    </source>
</evidence>
<reference evidence="4 5" key="1">
    <citation type="submission" date="2017-04" db="EMBL/GenBank/DDBJ databases">
        <title>The new phylogeny of genus Mycobacterium.</title>
        <authorList>
            <person name="Tortoli E."/>
            <person name="Trovato A."/>
            <person name="Cirillo D.M."/>
        </authorList>
    </citation>
    <scope>NUCLEOTIDE SEQUENCE [LARGE SCALE GENOMIC DNA]</scope>
    <source>
        <strain evidence="4 5">TBL 1200985</strain>
    </source>
</reference>
<gene>
    <name evidence="4" type="ORF">B8W66_04625</name>
</gene>
<feature type="domain" description="N-acetyltransferase" evidence="3">
    <location>
        <begin position="17"/>
        <end position="181"/>
    </location>
</feature>
<dbReference type="EMBL" id="NCXP01000003">
    <property type="protein sequence ID" value="OSC42269.1"/>
    <property type="molecule type" value="Genomic_DNA"/>
</dbReference>
<dbReference type="SUPFAM" id="SSF55729">
    <property type="entry name" value="Acyl-CoA N-acyltransferases (Nat)"/>
    <property type="match status" value="1"/>
</dbReference>
<dbReference type="Pfam" id="PF00583">
    <property type="entry name" value="Acetyltransf_1"/>
    <property type="match status" value="1"/>
</dbReference>
<accession>A0A1X2LYN7</accession>
<keyword evidence="1 4" id="KW-0808">Transferase</keyword>
<dbReference type="CDD" id="cd04301">
    <property type="entry name" value="NAT_SF"/>
    <property type="match status" value="1"/>
</dbReference>
<dbReference type="InterPro" id="IPR000182">
    <property type="entry name" value="GNAT_dom"/>
</dbReference>
<dbReference type="InterPro" id="IPR050832">
    <property type="entry name" value="Bact_Acetyltransf"/>
</dbReference>
<protein>
    <submittedName>
        <fullName evidence="4">GNAT family N-acetyltransferase</fullName>
    </submittedName>
</protein>
<dbReference type="Gene3D" id="3.40.630.30">
    <property type="match status" value="1"/>
</dbReference>
<dbReference type="PROSITE" id="PS51186">
    <property type="entry name" value="GNAT"/>
    <property type="match status" value="1"/>
</dbReference>
<keyword evidence="5" id="KW-1185">Reference proteome</keyword>
<comment type="caution">
    <text evidence="4">The sequence shown here is derived from an EMBL/GenBank/DDBJ whole genome shotgun (WGS) entry which is preliminary data.</text>
</comment>
<dbReference type="STRING" id="1430326.B8W66_04625"/>
<organism evidence="4 5">
    <name type="scientific">Mycobacterium decipiens</name>
    <dbReference type="NCBI Taxonomy" id="1430326"/>
    <lineage>
        <taxon>Bacteria</taxon>
        <taxon>Bacillati</taxon>
        <taxon>Actinomycetota</taxon>
        <taxon>Actinomycetes</taxon>
        <taxon>Mycobacteriales</taxon>
        <taxon>Mycobacteriaceae</taxon>
        <taxon>Mycobacterium</taxon>
    </lineage>
</organism>
<dbReference type="GO" id="GO:0016747">
    <property type="term" value="F:acyltransferase activity, transferring groups other than amino-acyl groups"/>
    <property type="evidence" value="ECO:0007669"/>
    <property type="project" value="InterPro"/>
</dbReference>
<proteinExistence type="predicted"/>